<dbReference type="SUPFAM" id="SSF69065">
    <property type="entry name" value="RNase III domain-like"/>
    <property type="match status" value="1"/>
</dbReference>
<evidence type="ECO:0000256" key="8">
    <source>
        <dbReference type="ARBA" id="ARBA00022884"/>
    </source>
</evidence>
<evidence type="ECO:0000256" key="10">
    <source>
        <dbReference type="SAM" id="MobiDB-lite"/>
    </source>
</evidence>
<dbReference type="GO" id="GO:0004525">
    <property type="term" value="F:ribonuclease III activity"/>
    <property type="evidence" value="ECO:0007669"/>
    <property type="project" value="InterPro"/>
</dbReference>
<keyword evidence="4" id="KW-0479">Metal-binding</keyword>
<dbReference type="SMART" id="SM00358">
    <property type="entry name" value="DSRM"/>
    <property type="match status" value="1"/>
</dbReference>
<dbReference type="Gene3D" id="1.10.1520.10">
    <property type="entry name" value="Ribonuclease III domain"/>
    <property type="match status" value="1"/>
</dbReference>
<dbReference type="Gene3D" id="3.30.160.20">
    <property type="match status" value="1"/>
</dbReference>
<evidence type="ECO:0000256" key="4">
    <source>
        <dbReference type="ARBA" id="ARBA00022723"/>
    </source>
</evidence>
<dbReference type="PROSITE" id="PS00517">
    <property type="entry name" value="RNASE_3_1"/>
    <property type="match status" value="1"/>
</dbReference>
<feature type="domain" description="RNase III" evidence="12">
    <location>
        <begin position="29"/>
        <end position="173"/>
    </location>
</feature>
<dbReference type="SMART" id="SM00535">
    <property type="entry name" value="RIBOc"/>
    <property type="match status" value="1"/>
</dbReference>
<dbReference type="InterPro" id="IPR014720">
    <property type="entry name" value="dsRBD_dom"/>
</dbReference>
<evidence type="ECO:0000256" key="1">
    <source>
        <dbReference type="ARBA" id="ARBA00001936"/>
    </source>
</evidence>
<sequence>MAAAAAAEEEDGEKEHPEASVPGMDAAAIEAVEGILDYEFGDKRMVEEALTHGSFYCPYKPGVSYERLEFVGDAVLNLVVAHEVFATYPQLSPGPLTRLRAANVDKEKLARIAVSHGLHRFLRHKAPQLEGQIQDFMEAMLDYPIHSNGLLDPPKVLADIVESLLGAVFIDSNKSLDTVFKKLAEPLIRLETLGKHPVSELYELCQKLGWGVRFMKDGWTENLTVEVLIDGKMVGSATYGHKKEIAQNRAAKAALDKLKETLGDMSLSARRQIRKVCDGRKVYYGGRAEAEAETARLASHPHALALTLARAPPRLPRLRPRRGRIATLFFFPLSDLPPPSPTMTPLSPSLAFPRLLVLSLSLLLRRL</sequence>
<evidence type="ECO:0000256" key="3">
    <source>
        <dbReference type="ARBA" id="ARBA00022722"/>
    </source>
</evidence>
<evidence type="ECO:0000259" key="12">
    <source>
        <dbReference type="PROSITE" id="PS50142"/>
    </source>
</evidence>
<evidence type="ECO:0000256" key="2">
    <source>
        <dbReference type="ARBA" id="ARBA00001946"/>
    </source>
</evidence>
<evidence type="ECO:0000259" key="11">
    <source>
        <dbReference type="PROSITE" id="PS50137"/>
    </source>
</evidence>
<dbReference type="GO" id="GO:0005634">
    <property type="term" value="C:nucleus"/>
    <property type="evidence" value="ECO:0007669"/>
    <property type="project" value="TreeGrafter"/>
</dbReference>
<evidence type="ECO:0000256" key="5">
    <source>
        <dbReference type="ARBA" id="ARBA00022759"/>
    </source>
</evidence>
<dbReference type="AlphaFoldDB" id="A0A6V7QH55"/>
<keyword evidence="6" id="KW-0378">Hydrolase</keyword>
<comment type="cofactor">
    <cofactor evidence="2">
        <name>Mg(2+)</name>
        <dbReference type="ChEBI" id="CHEBI:18420"/>
    </cofactor>
</comment>
<comment type="cofactor">
    <cofactor evidence="1">
        <name>Mn(2+)</name>
        <dbReference type="ChEBI" id="CHEBI:29035"/>
    </cofactor>
</comment>
<name>A0A6V7QH55_ANACO</name>
<protein>
    <recommendedName>
        <fullName evidence="14">RNase III domain-containing protein</fullName>
    </recommendedName>
</protein>
<dbReference type="PROSITE" id="PS50137">
    <property type="entry name" value="DS_RBD"/>
    <property type="match status" value="1"/>
</dbReference>
<dbReference type="CDD" id="cd00593">
    <property type="entry name" value="RIBOc"/>
    <property type="match status" value="1"/>
</dbReference>
<keyword evidence="3" id="KW-0540">Nuclease</keyword>
<organism evidence="13">
    <name type="scientific">Ananas comosus var. bracteatus</name>
    <name type="common">red pineapple</name>
    <dbReference type="NCBI Taxonomy" id="296719"/>
    <lineage>
        <taxon>Eukaryota</taxon>
        <taxon>Viridiplantae</taxon>
        <taxon>Streptophyta</taxon>
        <taxon>Embryophyta</taxon>
        <taxon>Tracheophyta</taxon>
        <taxon>Spermatophyta</taxon>
        <taxon>Magnoliopsida</taxon>
        <taxon>Liliopsida</taxon>
        <taxon>Poales</taxon>
        <taxon>Bromeliaceae</taxon>
        <taxon>Bromelioideae</taxon>
        <taxon>Ananas</taxon>
    </lineage>
</organism>
<keyword evidence="8 9" id="KW-0694">RNA-binding</keyword>
<feature type="domain" description="DRBM" evidence="11">
    <location>
        <begin position="196"/>
        <end position="260"/>
    </location>
</feature>
<dbReference type="Pfam" id="PF00636">
    <property type="entry name" value="Ribonuclease_3"/>
    <property type="match status" value="1"/>
</dbReference>
<evidence type="ECO:0000256" key="7">
    <source>
        <dbReference type="ARBA" id="ARBA00022842"/>
    </source>
</evidence>
<keyword evidence="7" id="KW-0460">Magnesium</keyword>
<evidence type="ECO:0000256" key="9">
    <source>
        <dbReference type="PROSITE-ProRule" id="PRU00266"/>
    </source>
</evidence>
<dbReference type="EMBL" id="LR862136">
    <property type="protein sequence ID" value="CAD1842430.1"/>
    <property type="molecule type" value="Genomic_DNA"/>
</dbReference>
<dbReference type="SUPFAM" id="SSF54768">
    <property type="entry name" value="dsRNA-binding domain-like"/>
    <property type="match status" value="1"/>
</dbReference>
<dbReference type="GO" id="GO:0030422">
    <property type="term" value="P:siRNA processing"/>
    <property type="evidence" value="ECO:0007669"/>
    <property type="project" value="TreeGrafter"/>
</dbReference>
<evidence type="ECO:0000313" key="13">
    <source>
        <dbReference type="EMBL" id="CAD1842430.1"/>
    </source>
</evidence>
<reference evidence="13" key="1">
    <citation type="submission" date="2020-07" db="EMBL/GenBank/DDBJ databases">
        <authorList>
            <person name="Lin J."/>
        </authorList>
    </citation>
    <scope>NUCLEOTIDE SEQUENCE</scope>
</reference>
<dbReference type="PROSITE" id="PS50142">
    <property type="entry name" value="RNASE_3_2"/>
    <property type="match status" value="1"/>
</dbReference>
<accession>A0A6V7QH55</accession>
<evidence type="ECO:0008006" key="14">
    <source>
        <dbReference type="Google" id="ProtNLM"/>
    </source>
</evidence>
<dbReference type="InterPro" id="IPR000999">
    <property type="entry name" value="RNase_III_dom"/>
</dbReference>
<feature type="region of interest" description="Disordered" evidence="10">
    <location>
        <begin position="1"/>
        <end position="23"/>
    </location>
</feature>
<dbReference type="PANTHER" id="PTHR14950:SF54">
    <property type="entry name" value="RNASE II-LIKE 1"/>
    <property type="match status" value="1"/>
</dbReference>
<dbReference type="GO" id="GO:0005737">
    <property type="term" value="C:cytoplasm"/>
    <property type="evidence" value="ECO:0007669"/>
    <property type="project" value="TreeGrafter"/>
</dbReference>
<dbReference type="GO" id="GO:0003723">
    <property type="term" value="F:RNA binding"/>
    <property type="evidence" value="ECO:0007669"/>
    <property type="project" value="UniProtKB-UniRule"/>
</dbReference>
<keyword evidence="5" id="KW-0255">Endonuclease</keyword>
<evidence type="ECO:0000256" key="6">
    <source>
        <dbReference type="ARBA" id="ARBA00022801"/>
    </source>
</evidence>
<dbReference type="FunFam" id="1.10.1520.10:FF:000004">
    <property type="entry name" value="Endoribonuclease dicer-like 1"/>
    <property type="match status" value="1"/>
</dbReference>
<proteinExistence type="predicted"/>
<dbReference type="GO" id="GO:0046872">
    <property type="term" value="F:metal ion binding"/>
    <property type="evidence" value="ECO:0007669"/>
    <property type="project" value="UniProtKB-KW"/>
</dbReference>
<dbReference type="InterPro" id="IPR036389">
    <property type="entry name" value="RNase_III_sf"/>
</dbReference>
<gene>
    <name evidence="13" type="ORF">CB5_LOCUS25641</name>
</gene>
<dbReference type="PANTHER" id="PTHR14950">
    <property type="entry name" value="DICER-RELATED"/>
    <property type="match status" value="1"/>
</dbReference>
<dbReference type="Pfam" id="PF00035">
    <property type="entry name" value="dsrm"/>
    <property type="match status" value="1"/>
</dbReference>